<comment type="caution">
    <text evidence="10">The sequence shown here is derived from an EMBL/GenBank/DDBJ whole genome shotgun (WGS) entry which is preliminary data.</text>
</comment>
<protein>
    <recommendedName>
        <fullName evidence="6">Translation initiation factor eIF2B subunit beta</fullName>
    </recommendedName>
    <alternativeName>
        <fullName evidence="7">eIF2B GDP-GTP exchange factor subunit beta</fullName>
    </alternativeName>
</protein>
<dbReference type="GO" id="GO:0003743">
    <property type="term" value="F:translation initiation factor activity"/>
    <property type="evidence" value="ECO:0007669"/>
    <property type="project" value="UniProtKB-KW"/>
</dbReference>
<evidence type="ECO:0000256" key="2">
    <source>
        <dbReference type="ARBA" id="ARBA00007251"/>
    </source>
</evidence>
<evidence type="ECO:0000256" key="9">
    <source>
        <dbReference type="RuleBase" id="RU003814"/>
    </source>
</evidence>
<dbReference type="EMBL" id="JAQMWT010000166">
    <property type="protein sequence ID" value="KAJ8608574.1"/>
    <property type="molecule type" value="Genomic_DNA"/>
</dbReference>
<evidence type="ECO:0000313" key="10">
    <source>
        <dbReference type="EMBL" id="KAJ8608574.1"/>
    </source>
</evidence>
<dbReference type="SUPFAM" id="SSF100950">
    <property type="entry name" value="NagB/RpiA/CoA transferase-like"/>
    <property type="match status" value="1"/>
</dbReference>
<comment type="subunit">
    <text evidence="8">Component of the translation initiation factor 2B (eIF2B) complex which is a heterodecamer of two sets of five different subunits: alpha, beta, gamma, delta and epsilon. Subunits alpha, beta and delta comprise a regulatory subcomplex and subunits epsilon and gamma comprise a catalytic subcomplex. Within the complex, the hexameric regulatory complex resides at the center, with the two heterodimeric catalytic subcomplexes bound on opposite sides.</text>
</comment>
<dbReference type="AlphaFoldDB" id="A0AAD7XPI5"/>
<evidence type="ECO:0000256" key="7">
    <source>
        <dbReference type="ARBA" id="ARBA00044228"/>
    </source>
</evidence>
<dbReference type="GO" id="GO:0005085">
    <property type="term" value="F:guanyl-nucleotide exchange factor activity"/>
    <property type="evidence" value="ECO:0007669"/>
    <property type="project" value="TreeGrafter"/>
</dbReference>
<keyword evidence="11" id="KW-1185">Reference proteome</keyword>
<dbReference type="PANTHER" id="PTHR45859">
    <property type="entry name" value="TRANSLATION INITIATION FACTOR EIF-2B SUBUNIT BETA"/>
    <property type="match status" value="1"/>
</dbReference>
<keyword evidence="5" id="KW-0648">Protein biosynthesis</keyword>
<dbReference type="InterPro" id="IPR037171">
    <property type="entry name" value="NagB/RpiA_transferase-like"/>
</dbReference>
<dbReference type="PANTHER" id="PTHR45859:SF1">
    <property type="entry name" value="TRANSLATION INITIATION FACTOR EIF-2B SUBUNIT BETA"/>
    <property type="match status" value="1"/>
</dbReference>
<keyword evidence="4" id="KW-0396">Initiation factor</keyword>
<gene>
    <name evidence="10" type="ORF">CTAYLR_005952</name>
</gene>
<comment type="subcellular location">
    <subcellularLocation>
        <location evidence="1">Cytoplasm</location>
        <location evidence="1">Cytosol</location>
    </subcellularLocation>
</comment>
<evidence type="ECO:0000256" key="5">
    <source>
        <dbReference type="ARBA" id="ARBA00022917"/>
    </source>
</evidence>
<dbReference type="InterPro" id="IPR051855">
    <property type="entry name" value="eIF2B_beta_subunit"/>
</dbReference>
<dbReference type="GO" id="GO:0005851">
    <property type="term" value="C:eukaryotic translation initiation factor 2B complex"/>
    <property type="evidence" value="ECO:0007669"/>
    <property type="project" value="TreeGrafter"/>
</dbReference>
<dbReference type="Pfam" id="PF01008">
    <property type="entry name" value="IF-2B"/>
    <property type="match status" value="1"/>
</dbReference>
<proteinExistence type="inferred from homology"/>
<keyword evidence="3" id="KW-0963">Cytoplasm</keyword>
<evidence type="ECO:0000256" key="8">
    <source>
        <dbReference type="ARBA" id="ARBA00046432"/>
    </source>
</evidence>
<comment type="similarity">
    <text evidence="2 9">Belongs to the eIF-2B alpha/beta/delta subunits family.</text>
</comment>
<evidence type="ECO:0000256" key="3">
    <source>
        <dbReference type="ARBA" id="ARBA00022490"/>
    </source>
</evidence>
<evidence type="ECO:0000256" key="1">
    <source>
        <dbReference type="ARBA" id="ARBA00004514"/>
    </source>
</evidence>
<sequence length="346" mass="38158">MDVKWPPQVEAQLKKVVSGVSSRSVRGQQCALETLGLLRSVVGTCRWKTARELLERIRWIGRVLIDAQRVELTVGNVVRRVLLIVREDYAQLRRNDVGATTTPSLHDVLRGREDDDALDAQVPELRQNVIEQISELYDEIATSVDPIAAMSREHLHANDIVFTSGNSDDVVAFFKASRARFETLVAETAPSMAGHRLAARLPNATVVPEAAVYALMSRVHKIVLPAHAVLANGALLTPSPGYLLALAAKQHKVPVIGLAPLYRLCPQYPHDPLDLADLHSPQDVLPYALLPSSVKHDTPPPQVLNPTLDLVPPDLIDLYLTNTGAHQPSYVYRLLAELYSPLDHDL</sequence>
<evidence type="ECO:0000313" key="11">
    <source>
        <dbReference type="Proteomes" id="UP001230188"/>
    </source>
</evidence>
<reference evidence="10" key="1">
    <citation type="submission" date="2023-01" db="EMBL/GenBank/DDBJ databases">
        <title>Metagenome sequencing of chrysophaentin producing Chrysophaeum taylorii.</title>
        <authorList>
            <person name="Davison J."/>
            <person name="Bewley C."/>
        </authorList>
    </citation>
    <scope>NUCLEOTIDE SEQUENCE</scope>
    <source>
        <strain evidence="10">NIES-1699</strain>
    </source>
</reference>
<dbReference type="InterPro" id="IPR000649">
    <property type="entry name" value="IF-2B-related"/>
</dbReference>
<dbReference type="Gene3D" id="3.40.50.10470">
    <property type="entry name" value="Translation initiation factor eif-2b, domain 2"/>
    <property type="match status" value="1"/>
</dbReference>
<name>A0AAD7XPI5_9STRA</name>
<dbReference type="InterPro" id="IPR042529">
    <property type="entry name" value="IF_2B-like_C"/>
</dbReference>
<evidence type="ECO:0000256" key="6">
    <source>
        <dbReference type="ARBA" id="ARBA00044122"/>
    </source>
</evidence>
<dbReference type="Proteomes" id="UP001230188">
    <property type="component" value="Unassembled WGS sequence"/>
</dbReference>
<dbReference type="GO" id="GO:0005829">
    <property type="term" value="C:cytosol"/>
    <property type="evidence" value="ECO:0007669"/>
    <property type="project" value="UniProtKB-SubCell"/>
</dbReference>
<accession>A0AAD7XPI5</accession>
<organism evidence="10 11">
    <name type="scientific">Chrysophaeum taylorii</name>
    <dbReference type="NCBI Taxonomy" id="2483200"/>
    <lineage>
        <taxon>Eukaryota</taxon>
        <taxon>Sar</taxon>
        <taxon>Stramenopiles</taxon>
        <taxon>Ochrophyta</taxon>
        <taxon>Pelagophyceae</taxon>
        <taxon>Pelagomonadales</taxon>
        <taxon>Pelagomonadaceae</taxon>
        <taxon>Chrysophaeum</taxon>
    </lineage>
</organism>
<evidence type="ECO:0000256" key="4">
    <source>
        <dbReference type="ARBA" id="ARBA00022540"/>
    </source>
</evidence>